<dbReference type="SUPFAM" id="SSF55961">
    <property type="entry name" value="Bet v1-like"/>
    <property type="match status" value="1"/>
</dbReference>
<evidence type="ECO:0000259" key="2">
    <source>
        <dbReference type="Pfam" id="PF03364"/>
    </source>
</evidence>
<dbReference type="InterPro" id="IPR047137">
    <property type="entry name" value="ORF3"/>
</dbReference>
<dbReference type="InterPro" id="IPR023393">
    <property type="entry name" value="START-like_dom_sf"/>
</dbReference>
<dbReference type="Proteomes" id="UP000668403">
    <property type="component" value="Unassembled WGS sequence"/>
</dbReference>
<feature type="compositionally biased region" description="Basic and acidic residues" evidence="1">
    <location>
        <begin position="147"/>
        <end position="167"/>
    </location>
</feature>
<dbReference type="PANTHER" id="PTHR33824:SF7">
    <property type="entry name" value="POLYKETIDE CYCLASE_DEHYDRASE AND LIPID TRANSPORT SUPERFAMILY PROTEIN"/>
    <property type="match status" value="1"/>
</dbReference>
<organism evidence="3 4">
    <name type="scientific">Leucobacter tardus</name>
    <dbReference type="NCBI Taxonomy" id="501483"/>
    <lineage>
        <taxon>Bacteria</taxon>
        <taxon>Bacillati</taxon>
        <taxon>Actinomycetota</taxon>
        <taxon>Actinomycetes</taxon>
        <taxon>Micrococcales</taxon>
        <taxon>Microbacteriaceae</taxon>
        <taxon>Leucobacter</taxon>
    </lineage>
</organism>
<name>A0A939QIP7_9MICO</name>
<evidence type="ECO:0000256" key="1">
    <source>
        <dbReference type="SAM" id="MobiDB-lite"/>
    </source>
</evidence>
<comment type="caution">
    <text evidence="3">The sequence shown here is derived from an EMBL/GenBank/DDBJ whole genome shotgun (WGS) entry which is preliminary data.</text>
</comment>
<evidence type="ECO:0000313" key="3">
    <source>
        <dbReference type="EMBL" id="MBO2988626.1"/>
    </source>
</evidence>
<gene>
    <name evidence="3" type="ORF">J4H85_01245</name>
</gene>
<keyword evidence="4" id="KW-1185">Reference proteome</keyword>
<accession>A0A939QIP7</accession>
<evidence type="ECO:0000313" key="4">
    <source>
        <dbReference type="Proteomes" id="UP000668403"/>
    </source>
</evidence>
<feature type="region of interest" description="Disordered" evidence="1">
    <location>
        <begin position="141"/>
        <end position="167"/>
    </location>
</feature>
<dbReference type="InterPro" id="IPR005031">
    <property type="entry name" value="COQ10_START"/>
</dbReference>
<reference evidence="3" key="1">
    <citation type="submission" date="2021-03" db="EMBL/GenBank/DDBJ databases">
        <title>Leucobacter chromiisoli sp. nov., isolated from chromium-containing soil of chemical plant.</title>
        <authorList>
            <person name="Xu Z."/>
        </authorList>
    </citation>
    <scope>NUCLEOTIDE SEQUENCE</scope>
    <source>
        <strain evidence="3">K 70/01</strain>
    </source>
</reference>
<sequence length="167" mass="18552">MPTHTGTAHADIAMPVQGVYELWTRVETYPHYLSAVEEVARLTDTVLHWRVAFGEHRRDFDAVVEEHLPRQRIAWRSLGSAFHTGNVTFEALDAARTRVRLHLTWDHRVLESPEGERVSGRLVDDAAVAADLRAFADYAAATGAGDDPPRLIGEPEAHESPPGDRLG</sequence>
<dbReference type="Gene3D" id="3.30.530.20">
    <property type="match status" value="1"/>
</dbReference>
<dbReference type="RefSeq" id="WP_208236119.1">
    <property type="nucleotide sequence ID" value="NZ_BAAAQU010000001.1"/>
</dbReference>
<dbReference type="PANTHER" id="PTHR33824">
    <property type="entry name" value="POLYKETIDE CYCLASE/DEHYDRASE AND LIPID TRANSPORT SUPERFAMILY PROTEIN"/>
    <property type="match status" value="1"/>
</dbReference>
<dbReference type="AlphaFoldDB" id="A0A939QIP7"/>
<protein>
    <submittedName>
        <fullName evidence="3">Cyclase</fullName>
    </submittedName>
</protein>
<proteinExistence type="predicted"/>
<dbReference type="EMBL" id="JAGFBF010000001">
    <property type="protein sequence ID" value="MBO2988626.1"/>
    <property type="molecule type" value="Genomic_DNA"/>
</dbReference>
<feature type="domain" description="Coenzyme Q-binding protein COQ10 START" evidence="2">
    <location>
        <begin position="12"/>
        <end position="107"/>
    </location>
</feature>
<dbReference type="Pfam" id="PF03364">
    <property type="entry name" value="Polyketide_cyc"/>
    <property type="match status" value="1"/>
</dbReference>